<dbReference type="Proteomes" id="UP000005220">
    <property type="component" value="Chromosome 7"/>
</dbReference>
<reference evidence="3 4" key="1">
    <citation type="journal article" date="2011" name="Proc. Natl. Acad. Sci. U.S.A.">
        <title>Evolutionary erosion of yeast sex chromosomes by mating-type switching accidents.</title>
        <authorList>
            <person name="Gordon J.L."/>
            <person name="Armisen D."/>
            <person name="Proux-Wera E."/>
            <person name="Oheigeartaigh S.S."/>
            <person name="Byrne K.P."/>
            <person name="Wolfe K.H."/>
        </authorList>
    </citation>
    <scope>NUCLEOTIDE SEQUENCE [LARGE SCALE GENOMIC DNA]</scope>
    <source>
        <strain evidence="4">ATCC 22294 / BCRC 22015 / CBS 2517 / CECT 1963 / NBRC 1671 / NRRL Y-8276</strain>
    </source>
</reference>
<dbReference type="STRING" id="1071382.H2AYC7"/>
<keyword evidence="2" id="KW-0690">Ribosome biogenesis</keyword>
<dbReference type="InterPro" id="IPR037379">
    <property type="entry name" value="WDR74/Nsa1"/>
</dbReference>
<gene>
    <name evidence="3" type="primary">KAFR0G03450</name>
    <name evidence="3" type="ORF">KAFR_0G03450</name>
</gene>
<dbReference type="GO" id="GO:0042273">
    <property type="term" value="P:ribosomal large subunit biogenesis"/>
    <property type="evidence" value="ECO:0007669"/>
    <property type="project" value="EnsemblFungi"/>
</dbReference>
<evidence type="ECO:0000256" key="1">
    <source>
        <dbReference type="ARBA" id="ARBA00004604"/>
    </source>
</evidence>
<dbReference type="GeneID" id="13887356"/>
<proteinExistence type="predicted"/>
<evidence type="ECO:0008006" key="5">
    <source>
        <dbReference type="Google" id="ProtNLM"/>
    </source>
</evidence>
<dbReference type="AlphaFoldDB" id="H2AYC7"/>
<protein>
    <recommendedName>
        <fullName evidence="5">Ribosome biogenesis protein NSA1</fullName>
    </recommendedName>
</protein>
<evidence type="ECO:0000313" key="3">
    <source>
        <dbReference type="EMBL" id="CCF59377.1"/>
    </source>
</evidence>
<organism evidence="3 4">
    <name type="scientific">Kazachstania africana (strain ATCC 22294 / BCRC 22015 / CBS 2517 / CECT 1963 / NBRC 1671 / NRRL Y-8276)</name>
    <name type="common">Yeast</name>
    <name type="synonym">Kluyveromyces africanus</name>
    <dbReference type="NCBI Taxonomy" id="1071382"/>
    <lineage>
        <taxon>Eukaryota</taxon>
        <taxon>Fungi</taxon>
        <taxon>Dikarya</taxon>
        <taxon>Ascomycota</taxon>
        <taxon>Saccharomycotina</taxon>
        <taxon>Saccharomycetes</taxon>
        <taxon>Saccharomycetales</taxon>
        <taxon>Saccharomycetaceae</taxon>
        <taxon>Kazachstania</taxon>
    </lineage>
</organism>
<dbReference type="FunCoup" id="H2AYC7">
    <property type="interactions" value="729"/>
</dbReference>
<dbReference type="PANTHER" id="PTHR16038">
    <property type="entry name" value="NOP SEVEN ASSOCIATED PROTEIN 1"/>
    <property type="match status" value="1"/>
</dbReference>
<sequence>MRFLVSCSDSGSLKEVVCNQNTDTSVLAAPQPLHVESHLTQGLKNEIDQICEIAGDCMLVGRRNGALELVKTTRVPKTYEEEGEAKPIFDITNFEIIHKLDGLLNDSKLEPLFQKSKRRTKQSDSFIAISKLPNYDNDYLVSTRSGLLHIIRVKDNKELHLQITHEVKAPLEFATVFDNVKIEDKTIIAYGGEENPIKLIELNNTNEELNQIWEAKNVANDRLDMRVPVWPTGLQFLNPQQNPSDKSKLNYQFVCVTRWGHLGVYVTQHGRKPLHYIDLLPNREPLTRLAMVGNLTKLGNLNETDINNFTFVTPDTKKDIWKFNEKGRLLGKYGKGDIVGASTFVTITNNKYLLAGGLDRYLRVYNVTSCKLIAKVYVRSKVNFIKMLDDEDILIPTPAAIDKQKTKRKISEETEDDAEDLWEKLETRAKKVQKNRS</sequence>
<dbReference type="HOGENOM" id="CLU_033769_4_0_1"/>
<keyword evidence="4" id="KW-1185">Reference proteome</keyword>
<dbReference type="eggNOG" id="KOG3881">
    <property type="taxonomic scope" value="Eukaryota"/>
</dbReference>
<dbReference type="InParanoid" id="H2AYC7"/>
<dbReference type="GO" id="GO:0005730">
    <property type="term" value="C:nucleolus"/>
    <property type="evidence" value="ECO:0007669"/>
    <property type="project" value="UniProtKB-SubCell"/>
</dbReference>
<dbReference type="RefSeq" id="XP_003958512.1">
    <property type="nucleotide sequence ID" value="XM_003958463.1"/>
</dbReference>
<dbReference type="EMBL" id="HE650827">
    <property type="protein sequence ID" value="CCF59377.1"/>
    <property type="molecule type" value="Genomic_DNA"/>
</dbReference>
<dbReference type="SUPFAM" id="SSF50998">
    <property type="entry name" value="Quinoprotein alcohol dehydrogenase-like"/>
    <property type="match status" value="1"/>
</dbReference>
<dbReference type="PANTHER" id="PTHR16038:SF4">
    <property type="entry name" value="WD REPEAT-CONTAINING PROTEIN 74"/>
    <property type="match status" value="1"/>
</dbReference>
<accession>H2AYC7</accession>
<dbReference type="GO" id="GO:0006364">
    <property type="term" value="P:rRNA processing"/>
    <property type="evidence" value="ECO:0007669"/>
    <property type="project" value="UniProtKB-KW"/>
</dbReference>
<dbReference type="OrthoDB" id="18388at2759"/>
<name>H2AYC7_KAZAF</name>
<dbReference type="GO" id="GO:0030687">
    <property type="term" value="C:preribosome, large subunit precursor"/>
    <property type="evidence" value="ECO:0007669"/>
    <property type="project" value="EnsemblFungi"/>
</dbReference>
<dbReference type="InterPro" id="IPR011047">
    <property type="entry name" value="Quinoprotein_ADH-like_sf"/>
</dbReference>
<evidence type="ECO:0000256" key="2">
    <source>
        <dbReference type="ARBA" id="ARBA00022517"/>
    </source>
</evidence>
<evidence type="ECO:0000313" key="4">
    <source>
        <dbReference type="Proteomes" id="UP000005220"/>
    </source>
</evidence>
<dbReference type="CDD" id="cd22858">
    <property type="entry name" value="Nsa1"/>
    <property type="match status" value="1"/>
</dbReference>
<comment type="subcellular location">
    <subcellularLocation>
        <location evidence="1">Nucleus</location>
        <location evidence="1">Nucleolus</location>
    </subcellularLocation>
</comment>
<dbReference type="KEGG" id="kaf:KAFR_0G03450"/>